<dbReference type="PANTHER" id="PTHR43297">
    <property type="entry name" value="OLIGOPEPTIDE TRANSPORT ATP-BINDING PROTEIN APPD"/>
    <property type="match status" value="1"/>
</dbReference>
<keyword evidence="8" id="KW-1278">Translocase</keyword>
<evidence type="ECO:0000259" key="10">
    <source>
        <dbReference type="PROSITE" id="PS50893"/>
    </source>
</evidence>
<keyword evidence="5" id="KW-0997">Cell inner membrane</keyword>
<dbReference type="SUPFAM" id="SSF52540">
    <property type="entry name" value="P-loop containing nucleoside triphosphate hydrolases"/>
    <property type="match status" value="1"/>
</dbReference>
<evidence type="ECO:0000313" key="12">
    <source>
        <dbReference type="Proteomes" id="UP001230289"/>
    </source>
</evidence>
<evidence type="ECO:0000256" key="2">
    <source>
        <dbReference type="ARBA" id="ARBA00005417"/>
    </source>
</evidence>
<evidence type="ECO:0000256" key="9">
    <source>
        <dbReference type="ARBA" id="ARBA00023136"/>
    </source>
</evidence>
<evidence type="ECO:0000256" key="8">
    <source>
        <dbReference type="ARBA" id="ARBA00022967"/>
    </source>
</evidence>
<keyword evidence="9" id="KW-0472">Membrane</keyword>
<dbReference type="Gene3D" id="3.40.50.300">
    <property type="entry name" value="P-loop containing nucleotide triphosphate hydrolases"/>
    <property type="match status" value="1"/>
</dbReference>
<reference evidence="11 12" key="1">
    <citation type="submission" date="2023-08" db="EMBL/GenBank/DDBJ databases">
        <title>Microbacterium sp. nov., isolated from a waste landfill.</title>
        <authorList>
            <person name="Wen W."/>
        </authorList>
    </citation>
    <scope>NUCLEOTIDE SEQUENCE [LARGE SCALE GENOMIC DNA]</scope>
    <source>
        <strain evidence="11 12">ASV81</strain>
    </source>
</reference>
<keyword evidence="12" id="KW-1185">Reference proteome</keyword>
<evidence type="ECO:0000256" key="1">
    <source>
        <dbReference type="ARBA" id="ARBA00004202"/>
    </source>
</evidence>
<name>A0ABU0XD93_9MICO</name>
<dbReference type="PROSITE" id="PS00211">
    <property type="entry name" value="ABC_TRANSPORTER_1"/>
    <property type="match status" value="1"/>
</dbReference>
<dbReference type="InterPro" id="IPR003439">
    <property type="entry name" value="ABC_transporter-like_ATP-bd"/>
</dbReference>
<sequence>MRDLSVIYHVGRDSAPILEHIDLDIQAREMVGVVGESGSGKSTLAKVLLRLQPENDVDVAGEVRLKGEDLLAAAPQRLRKIRGGGIGMVLQDAMVSLNPTLTIGFQLIEGIRAHRDVSRAQAKKIAIELLELVALPDPPRHMKQYPRQLSGGMRQRVALAIGICAEPSVLIADEPTSALDVTVQRQIMELLRSLQRRLGMSVIFITHDLDLASEFCDRVAVLYSGRIVESGTAQEIFNAPLMPYTAGLINCTPRMDSSKEADAHLPSVRGSIADSWAARASCRFAPRCDFAREVCFGGEPLLTLREESGHVARCWGTEPEGWIDEARR</sequence>
<keyword evidence="4" id="KW-1003">Cell membrane</keyword>
<keyword evidence="7 11" id="KW-0067">ATP-binding</keyword>
<gene>
    <name evidence="11" type="ORF">RBR11_04080</name>
</gene>
<dbReference type="InterPro" id="IPR003593">
    <property type="entry name" value="AAA+_ATPase"/>
</dbReference>
<dbReference type="PANTHER" id="PTHR43297:SF14">
    <property type="entry name" value="ATPASE AAA-TYPE CORE DOMAIN-CONTAINING PROTEIN"/>
    <property type="match status" value="1"/>
</dbReference>
<dbReference type="InterPro" id="IPR017871">
    <property type="entry name" value="ABC_transporter-like_CS"/>
</dbReference>
<dbReference type="InterPro" id="IPR027417">
    <property type="entry name" value="P-loop_NTPase"/>
</dbReference>
<dbReference type="CDD" id="cd03257">
    <property type="entry name" value="ABC_NikE_OppD_transporters"/>
    <property type="match status" value="1"/>
</dbReference>
<dbReference type="GO" id="GO:0005524">
    <property type="term" value="F:ATP binding"/>
    <property type="evidence" value="ECO:0007669"/>
    <property type="project" value="UniProtKB-KW"/>
</dbReference>
<evidence type="ECO:0000256" key="3">
    <source>
        <dbReference type="ARBA" id="ARBA00022448"/>
    </source>
</evidence>
<dbReference type="PROSITE" id="PS50893">
    <property type="entry name" value="ABC_TRANSPORTER_2"/>
    <property type="match status" value="1"/>
</dbReference>
<keyword evidence="6" id="KW-0547">Nucleotide-binding</keyword>
<dbReference type="InterPro" id="IPR013563">
    <property type="entry name" value="Oligopep_ABC_C"/>
</dbReference>
<dbReference type="Pfam" id="PF08352">
    <property type="entry name" value="oligo_HPY"/>
    <property type="match status" value="1"/>
</dbReference>
<evidence type="ECO:0000313" key="11">
    <source>
        <dbReference type="EMBL" id="MDQ4213084.1"/>
    </source>
</evidence>
<dbReference type="InterPro" id="IPR050388">
    <property type="entry name" value="ABC_Ni/Peptide_Import"/>
</dbReference>
<accession>A0ABU0XD93</accession>
<organism evidence="11 12">
    <name type="scientific">Microbacterium capsulatum</name>
    <dbReference type="NCBI Taxonomy" id="3041921"/>
    <lineage>
        <taxon>Bacteria</taxon>
        <taxon>Bacillati</taxon>
        <taxon>Actinomycetota</taxon>
        <taxon>Actinomycetes</taxon>
        <taxon>Micrococcales</taxon>
        <taxon>Microbacteriaceae</taxon>
        <taxon>Microbacterium</taxon>
    </lineage>
</organism>
<evidence type="ECO:0000256" key="5">
    <source>
        <dbReference type="ARBA" id="ARBA00022519"/>
    </source>
</evidence>
<comment type="caution">
    <text evidence="11">The sequence shown here is derived from an EMBL/GenBank/DDBJ whole genome shotgun (WGS) entry which is preliminary data.</text>
</comment>
<comment type="similarity">
    <text evidence="2">Belongs to the ABC transporter superfamily.</text>
</comment>
<dbReference type="Pfam" id="PF00005">
    <property type="entry name" value="ABC_tran"/>
    <property type="match status" value="1"/>
</dbReference>
<evidence type="ECO:0000256" key="4">
    <source>
        <dbReference type="ARBA" id="ARBA00022475"/>
    </source>
</evidence>
<protein>
    <submittedName>
        <fullName evidence="11">ABC transporter ATP-binding protein</fullName>
    </submittedName>
</protein>
<comment type="subcellular location">
    <subcellularLocation>
        <location evidence="1">Cell membrane</location>
        <topology evidence="1">Peripheral membrane protein</topology>
    </subcellularLocation>
</comment>
<dbReference type="EMBL" id="JAVFCB010000002">
    <property type="protein sequence ID" value="MDQ4213084.1"/>
    <property type="molecule type" value="Genomic_DNA"/>
</dbReference>
<dbReference type="Proteomes" id="UP001230289">
    <property type="component" value="Unassembled WGS sequence"/>
</dbReference>
<feature type="domain" description="ABC transporter" evidence="10">
    <location>
        <begin position="1"/>
        <end position="249"/>
    </location>
</feature>
<keyword evidence="3" id="KW-0813">Transport</keyword>
<evidence type="ECO:0000256" key="6">
    <source>
        <dbReference type="ARBA" id="ARBA00022741"/>
    </source>
</evidence>
<dbReference type="NCBIfam" id="TIGR01727">
    <property type="entry name" value="oligo_HPY"/>
    <property type="match status" value="1"/>
</dbReference>
<dbReference type="SMART" id="SM00382">
    <property type="entry name" value="AAA"/>
    <property type="match status" value="1"/>
</dbReference>
<dbReference type="RefSeq" id="WP_308488026.1">
    <property type="nucleotide sequence ID" value="NZ_JAVFCB010000002.1"/>
</dbReference>
<proteinExistence type="inferred from homology"/>
<evidence type="ECO:0000256" key="7">
    <source>
        <dbReference type="ARBA" id="ARBA00022840"/>
    </source>
</evidence>